<evidence type="ECO:0000313" key="3">
    <source>
        <dbReference type="EMBL" id="GKV43270.1"/>
    </source>
</evidence>
<feature type="domain" description="Wall-associated receptor kinase C-terminal" evidence="2">
    <location>
        <begin position="374"/>
        <end position="452"/>
    </location>
</feature>
<dbReference type="Proteomes" id="UP001054252">
    <property type="component" value="Unassembled WGS sequence"/>
</dbReference>
<keyword evidence="4" id="KW-1185">Reference proteome</keyword>
<name>A0AAV5M0L2_9ROSI</name>
<evidence type="ECO:0000256" key="1">
    <source>
        <dbReference type="ARBA" id="ARBA00023180"/>
    </source>
</evidence>
<dbReference type="EMBL" id="BPVZ01000167">
    <property type="protein sequence ID" value="GKV43270.1"/>
    <property type="molecule type" value="Genomic_DNA"/>
</dbReference>
<dbReference type="Pfam" id="PF14380">
    <property type="entry name" value="WAK_assoc"/>
    <property type="match status" value="2"/>
</dbReference>
<comment type="caution">
    <text evidence="3">The sequence shown here is derived from an EMBL/GenBank/DDBJ whole genome shotgun (WGS) entry which is preliminary data.</text>
</comment>
<dbReference type="PANTHER" id="PTHR33138:SF85">
    <property type="entry name" value="LEAF RUST 10 DISEASE-RESISTANCE LOCUS RECEPTOR-LIKE PROTEIN KINASE-LIKE 2.7 ISOFORM X1"/>
    <property type="match status" value="1"/>
</dbReference>
<evidence type="ECO:0000259" key="2">
    <source>
        <dbReference type="Pfam" id="PF14380"/>
    </source>
</evidence>
<reference evidence="3 4" key="1">
    <citation type="journal article" date="2021" name="Commun. Biol.">
        <title>The genome of Shorea leprosula (Dipterocarpaceae) highlights the ecological relevance of drought in aseasonal tropical rainforests.</title>
        <authorList>
            <person name="Ng K.K.S."/>
            <person name="Kobayashi M.J."/>
            <person name="Fawcett J.A."/>
            <person name="Hatakeyama M."/>
            <person name="Paape T."/>
            <person name="Ng C.H."/>
            <person name="Ang C.C."/>
            <person name="Tnah L.H."/>
            <person name="Lee C.T."/>
            <person name="Nishiyama T."/>
            <person name="Sese J."/>
            <person name="O'Brien M.J."/>
            <person name="Copetti D."/>
            <person name="Mohd Noor M.I."/>
            <person name="Ong R.C."/>
            <person name="Putra M."/>
            <person name="Sireger I.Z."/>
            <person name="Indrioko S."/>
            <person name="Kosugi Y."/>
            <person name="Izuno A."/>
            <person name="Isagi Y."/>
            <person name="Lee S.L."/>
            <person name="Shimizu K.K."/>
        </authorList>
    </citation>
    <scope>NUCLEOTIDE SEQUENCE [LARGE SCALE GENOMIC DNA]</scope>
    <source>
        <strain evidence="3">214</strain>
    </source>
</reference>
<organism evidence="3 4">
    <name type="scientific">Rubroshorea leprosula</name>
    <dbReference type="NCBI Taxonomy" id="152421"/>
    <lineage>
        <taxon>Eukaryota</taxon>
        <taxon>Viridiplantae</taxon>
        <taxon>Streptophyta</taxon>
        <taxon>Embryophyta</taxon>
        <taxon>Tracheophyta</taxon>
        <taxon>Spermatophyta</taxon>
        <taxon>Magnoliopsida</taxon>
        <taxon>eudicotyledons</taxon>
        <taxon>Gunneridae</taxon>
        <taxon>Pentapetalae</taxon>
        <taxon>rosids</taxon>
        <taxon>malvids</taxon>
        <taxon>Malvales</taxon>
        <taxon>Dipterocarpaceae</taxon>
        <taxon>Rubroshorea</taxon>
    </lineage>
</organism>
<dbReference type="PANTHER" id="PTHR33138">
    <property type="entry name" value="OS01G0690200 PROTEIN"/>
    <property type="match status" value="1"/>
</dbReference>
<feature type="domain" description="Wall-associated receptor kinase C-terminal" evidence="2">
    <location>
        <begin position="173"/>
        <end position="244"/>
    </location>
</feature>
<gene>
    <name evidence="3" type="ORF">SLEP1_g50584</name>
</gene>
<accession>A0AAV5M0L2</accession>
<dbReference type="AlphaFoldDB" id="A0AAV5M0L2"/>
<keyword evidence="1" id="KW-0325">Glycoprotein</keyword>
<dbReference type="InterPro" id="IPR032872">
    <property type="entry name" value="WAK_assoc_C"/>
</dbReference>
<evidence type="ECO:0000313" key="4">
    <source>
        <dbReference type="Proteomes" id="UP001054252"/>
    </source>
</evidence>
<proteinExistence type="predicted"/>
<protein>
    <recommendedName>
        <fullName evidence="2">Wall-associated receptor kinase C-terminal domain-containing protein</fullName>
    </recommendedName>
</protein>
<sequence>MELFPQPIFSSAFVCIIAITIFSILLLLPPSYSDPLDEFFECNRSDFFDCGRLGPFRYPFWNDSTPKYCRSLGLHLTNCEMYPTIDFGPDNSFLLLHRNLSNYILTIAPTDIDSYICREITQHQTLSHPYLKLSETNKILTLFYGCPPPTEVPYDNKNLECEPGPKTPFYMNDSETNDHYKEHHKCGTVKVAINQMGFNILEKKMGLKFALSHGFDVEYNISADLCDRCENLDGICEISSNSVQYLQTTCRRRPATLLLLLVLFPSTTCGVDERFSSCSSSVKFGKLSSIGYPSWKNDQPDYCGQPGFKLEDCKQEDITITILPRMYHLHLNDKKATILYDCAAASDPNKQSKDQFRCPVDKILRDAYFVSPNTRLGNEEFRRSCNISAVIPVMKTAVKRFVNHGLSVGEVVNQGFEVKRNVEAEQCRSCLKTGGSCGFNSTFNQFRCFCDGGDFCPSRMPVVPASQFDTPGAPPVPDPIPTPAMCFVP</sequence>